<dbReference type="EMBL" id="JAUQTA010000002">
    <property type="protein sequence ID" value="MDO7869641.1"/>
    <property type="molecule type" value="Genomic_DNA"/>
</dbReference>
<evidence type="ECO:0000313" key="3">
    <source>
        <dbReference type="Proteomes" id="UP001233314"/>
    </source>
</evidence>
<comment type="caution">
    <text evidence="2">The sequence shown here is derived from an EMBL/GenBank/DDBJ whole genome shotgun (WGS) entry which is preliminary data.</text>
</comment>
<evidence type="ECO:0000313" key="2">
    <source>
        <dbReference type="EMBL" id="MDO7869641.1"/>
    </source>
</evidence>
<name>A0ABT9B8N4_9ACTN</name>
<gene>
    <name evidence="2" type="ORF">Q5722_14805</name>
</gene>
<dbReference type="RefSeq" id="WP_305029033.1">
    <property type="nucleotide sequence ID" value="NZ_JAUQTA010000002.1"/>
</dbReference>
<keyword evidence="3" id="KW-1185">Reference proteome</keyword>
<feature type="domain" description="SseB protein N-terminal" evidence="1">
    <location>
        <begin position="28"/>
        <end position="150"/>
    </location>
</feature>
<dbReference type="Proteomes" id="UP001233314">
    <property type="component" value="Unassembled WGS sequence"/>
</dbReference>
<evidence type="ECO:0000259" key="1">
    <source>
        <dbReference type="Pfam" id="PF07179"/>
    </source>
</evidence>
<proteinExistence type="predicted"/>
<dbReference type="InterPro" id="IPR009839">
    <property type="entry name" value="SseB_N"/>
</dbReference>
<protein>
    <submittedName>
        <fullName evidence="2">SseB family protein</fullName>
    </submittedName>
</protein>
<accession>A0ABT9B8N4</accession>
<sequence length="184" mass="19134">MVNTQRFEGAKLIQANFPDDDGTQSPELAAALTTYAAGGAYGYVDVVRALQPSRLLVPVVALLGEVEYDENGLAHDKSSDMATVLIQNAAGEKALLAFTSTDTLQAWNAEARPVPAPAHVAASSALQEEATTLLVDVAGPVPFPLSGADLQGVAAGWELVKVGEEWAWAAPADDLDDDTGSVDS</sequence>
<organism evidence="2 3">
    <name type="scientific">Nocardioides jiangxiensis</name>
    <dbReference type="NCBI Taxonomy" id="3064524"/>
    <lineage>
        <taxon>Bacteria</taxon>
        <taxon>Bacillati</taxon>
        <taxon>Actinomycetota</taxon>
        <taxon>Actinomycetes</taxon>
        <taxon>Propionibacteriales</taxon>
        <taxon>Nocardioidaceae</taxon>
        <taxon>Nocardioides</taxon>
    </lineage>
</organism>
<reference evidence="2 3" key="1">
    <citation type="submission" date="2023-07" db="EMBL/GenBank/DDBJ databases">
        <title>Nocardioides sp. nov WY-20 isolated from soil.</title>
        <authorList>
            <person name="Liu B."/>
            <person name="Wan Y."/>
        </authorList>
    </citation>
    <scope>NUCLEOTIDE SEQUENCE [LARGE SCALE GENOMIC DNA]</scope>
    <source>
        <strain evidence="2 3">WY-20</strain>
    </source>
</reference>
<dbReference type="Pfam" id="PF07179">
    <property type="entry name" value="SseB"/>
    <property type="match status" value="1"/>
</dbReference>